<reference evidence="3" key="1">
    <citation type="journal article" date="2005" name="Nature">
        <title>The map-based sequence of the rice genome.</title>
        <authorList>
            <consortium name="International rice genome sequencing project (IRGSP)"/>
            <person name="Matsumoto T."/>
            <person name="Wu J."/>
            <person name="Kanamori H."/>
            <person name="Katayose Y."/>
            <person name="Fujisawa M."/>
            <person name="Namiki N."/>
            <person name="Mizuno H."/>
            <person name="Yamamoto K."/>
            <person name="Antonio B.A."/>
            <person name="Baba T."/>
            <person name="Sakata K."/>
            <person name="Nagamura Y."/>
            <person name="Aoki H."/>
            <person name="Arikawa K."/>
            <person name="Arita K."/>
            <person name="Bito T."/>
            <person name="Chiden Y."/>
            <person name="Fujitsuka N."/>
            <person name="Fukunaka R."/>
            <person name="Hamada M."/>
            <person name="Harada C."/>
            <person name="Hayashi A."/>
            <person name="Hijishita S."/>
            <person name="Honda M."/>
            <person name="Hosokawa S."/>
            <person name="Ichikawa Y."/>
            <person name="Idonuma A."/>
            <person name="Iijima M."/>
            <person name="Ikeda M."/>
            <person name="Ikeno M."/>
            <person name="Ito K."/>
            <person name="Ito S."/>
            <person name="Ito T."/>
            <person name="Ito Y."/>
            <person name="Ito Y."/>
            <person name="Iwabuchi A."/>
            <person name="Kamiya K."/>
            <person name="Karasawa W."/>
            <person name="Kurita K."/>
            <person name="Katagiri S."/>
            <person name="Kikuta A."/>
            <person name="Kobayashi H."/>
            <person name="Kobayashi N."/>
            <person name="Machita K."/>
            <person name="Maehara T."/>
            <person name="Masukawa M."/>
            <person name="Mizubayashi T."/>
            <person name="Mukai Y."/>
            <person name="Nagasaki H."/>
            <person name="Nagata Y."/>
            <person name="Naito S."/>
            <person name="Nakashima M."/>
            <person name="Nakama Y."/>
            <person name="Nakamichi Y."/>
            <person name="Nakamura M."/>
            <person name="Meguro A."/>
            <person name="Negishi M."/>
            <person name="Ohta I."/>
            <person name="Ohta T."/>
            <person name="Okamoto M."/>
            <person name="Ono N."/>
            <person name="Saji S."/>
            <person name="Sakaguchi M."/>
            <person name="Sakai K."/>
            <person name="Shibata M."/>
            <person name="Shimokawa T."/>
            <person name="Song J."/>
            <person name="Takazaki Y."/>
            <person name="Terasawa K."/>
            <person name="Tsugane M."/>
            <person name="Tsuji K."/>
            <person name="Ueda S."/>
            <person name="Waki K."/>
            <person name="Yamagata H."/>
            <person name="Yamamoto M."/>
            <person name="Yamamoto S."/>
            <person name="Yamane H."/>
            <person name="Yoshiki S."/>
            <person name="Yoshihara R."/>
            <person name="Yukawa K."/>
            <person name="Zhong H."/>
            <person name="Yano M."/>
            <person name="Yuan Q."/>
            <person name="Ouyang S."/>
            <person name="Liu J."/>
            <person name="Jones K.M."/>
            <person name="Gansberger K."/>
            <person name="Moffat K."/>
            <person name="Hill J."/>
            <person name="Bera J."/>
            <person name="Fadrosh D."/>
            <person name="Jin S."/>
            <person name="Johri S."/>
            <person name="Kim M."/>
            <person name="Overton L."/>
            <person name="Reardon M."/>
            <person name="Tsitrin T."/>
            <person name="Vuong H."/>
            <person name="Weaver B."/>
            <person name="Ciecko A."/>
            <person name="Tallon L."/>
            <person name="Jackson J."/>
            <person name="Pai G."/>
            <person name="Aken S.V."/>
            <person name="Utterback T."/>
            <person name="Reidmuller S."/>
            <person name="Feldblyum T."/>
            <person name="Hsiao J."/>
            <person name="Zismann V."/>
            <person name="Iobst S."/>
            <person name="de Vazeille A.R."/>
            <person name="Buell C.R."/>
            <person name="Ying K."/>
            <person name="Li Y."/>
            <person name="Lu T."/>
            <person name="Huang Y."/>
            <person name="Zhao Q."/>
            <person name="Feng Q."/>
            <person name="Zhang L."/>
            <person name="Zhu J."/>
            <person name="Weng Q."/>
            <person name="Mu J."/>
            <person name="Lu Y."/>
            <person name="Fan D."/>
            <person name="Liu Y."/>
            <person name="Guan J."/>
            <person name="Zhang Y."/>
            <person name="Yu S."/>
            <person name="Liu X."/>
            <person name="Zhang Y."/>
            <person name="Hong G."/>
            <person name="Han B."/>
            <person name="Choisne N."/>
            <person name="Demange N."/>
            <person name="Orjeda G."/>
            <person name="Samain S."/>
            <person name="Cattolico L."/>
            <person name="Pelletier E."/>
            <person name="Couloux A."/>
            <person name="Segurens B."/>
            <person name="Wincker P."/>
            <person name="D'Hont A."/>
            <person name="Scarpelli C."/>
            <person name="Weissenbach J."/>
            <person name="Salanoubat M."/>
            <person name="Quetier F."/>
            <person name="Yu Y."/>
            <person name="Kim H.R."/>
            <person name="Rambo T."/>
            <person name="Currie J."/>
            <person name="Collura K."/>
            <person name="Luo M."/>
            <person name="Yang T."/>
            <person name="Ammiraju J.S.S."/>
            <person name="Engler F."/>
            <person name="Soderlund C."/>
            <person name="Wing R.A."/>
            <person name="Palmer L.E."/>
            <person name="de la Bastide M."/>
            <person name="Spiegel L."/>
            <person name="Nascimento L."/>
            <person name="Zutavern T."/>
            <person name="O'Shaughnessy A."/>
            <person name="Dike S."/>
            <person name="Dedhia N."/>
            <person name="Preston R."/>
            <person name="Balija V."/>
            <person name="McCombie W.R."/>
            <person name="Chow T."/>
            <person name="Chen H."/>
            <person name="Chung M."/>
            <person name="Chen C."/>
            <person name="Shaw J."/>
            <person name="Wu H."/>
            <person name="Hsiao K."/>
            <person name="Chao Y."/>
            <person name="Chu M."/>
            <person name="Cheng C."/>
            <person name="Hour A."/>
            <person name="Lee P."/>
            <person name="Lin S."/>
            <person name="Lin Y."/>
            <person name="Liou J."/>
            <person name="Liu S."/>
            <person name="Hsing Y."/>
            <person name="Raghuvanshi S."/>
            <person name="Mohanty A."/>
            <person name="Bharti A.K."/>
            <person name="Gaur A."/>
            <person name="Gupta V."/>
            <person name="Kumar D."/>
            <person name="Ravi V."/>
            <person name="Vij S."/>
            <person name="Kapur A."/>
            <person name="Khurana P."/>
            <person name="Khurana P."/>
            <person name="Khurana J.P."/>
            <person name="Tyagi A.K."/>
            <person name="Gaikwad K."/>
            <person name="Singh A."/>
            <person name="Dalal V."/>
            <person name="Srivastava S."/>
            <person name="Dixit A."/>
            <person name="Pal A.K."/>
            <person name="Ghazi I.A."/>
            <person name="Yadav M."/>
            <person name="Pandit A."/>
            <person name="Bhargava A."/>
            <person name="Sureshbabu K."/>
            <person name="Batra K."/>
            <person name="Sharma T.R."/>
            <person name="Mohapatra T."/>
            <person name="Singh N.K."/>
            <person name="Messing J."/>
            <person name="Nelson A.B."/>
            <person name="Fuks G."/>
            <person name="Kavchok S."/>
            <person name="Keizer G."/>
            <person name="Linton E."/>
            <person name="Llaca V."/>
            <person name="Song R."/>
            <person name="Tanyolac B."/>
            <person name="Young S."/>
            <person name="Ho-Il K."/>
            <person name="Hahn J.H."/>
            <person name="Sangsakoo G."/>
            <person name="Vanavichit A."/>
            <person name="de Mattos Luiz.A.T."/>
            <person name="Zimmer P.D."/>
            <person name="Malone G."/>
            <person name="Dellagostin O."/>
            <person name="de Oliveira A.C."/>
            <person name="Bevan M."/>
            <person name="Bancroft I."/>
            <person name="Minx P."/>
            <person name="Cordum H."/>
            <person name="Wilson R."/>
            <person name="Cheng Z."/>
            <person name="Jin W."/>
            <person name="Jiang J."/>
            <person name="Leong S.A."/>
            <person name="Iwama H."/>
            <person name="Gojobori T."/>
            <person name="Itoh T."/>
            <person name="Niimura Y."/>
            <person name="Fujii Y."/>
            <person name="Habara T."/>
            <person name="Sakai H."/>
            <person name="Sato Y."/>
            <person name="Wilson G."/>
            <person name="Kumar K."/>
            <person name="McCouch S."/>
            <person name="Juretic N."/>
            <person name="Hoen D."/>
            <person name="Wright S."/>
            <person name="Bruskiewich R."/>
            <person name="Bureau T."/>
            <person name="Miyao A."/>
            <person name="Hirochika H."/>
            <person name="Nishikawa T."/>
            <person name="Kadowaki K."/>
            <person name="Sugiura M."/>
            <person name="Burr B."/>
            <person name="Sasaki T."/>
        </authorList>
    </citation>
    <scope>NUCLEOTIDE SEQUENCE [LARGE SCALE GENOMIC DNA]</scope>
    <source>
        <strain evidence="3">cv. Nipponbare</strain>
    </source>
</reference>
<feature type="transmembrane region" description="Helical" evidence="1">
    <location>
        <begin position="34"/>
        <end position="53"/>
    </location>
</feature>
<dbReference type="EMBL" id="AP014967">
    <property type="protein sequence ID" value="BAT13349.1"/>
    <property type="molecule type" value="Genomic_DNA"/>
</dbReference>
<dbReference type="InParanoid" id="A0A0P0Y0N8"/>
<gene>
    <name evidence="2" type="ordered locus">Os11g0235300</name>
    <name evidence="2" type="ORF">OSNPB_110235300</name>
</gene>
<dbReference type="Gramene" id="Os11t0235300-01">
    <property type="protein sequence ID" value="Os11t0235300-01"/>
    <property type="gene ID" value="Os11g0235300"/>
</dbReference>
<name>A0A0P0Y0N8_ORYSJ</name>
<keyword evidence="1" id="KW-1133">Transmembrane helix</keyword>
<reference evidence="2 3" key="2">
    <citation type="journal article" date="2013" name="Plant Cell Physiol.">
        <title>Rice Annotation Project Database (RAP-DB): an integrative and interactive database for rice genomics.</title>
        <authorList>
            <person name="Sakai H."/>
            <person name="Lee S.S."/>
            <person name="Tanaka T."/>
            <person name="Numa H."/>
            <person name="Kim J."/>
            <person name="Kawahara Y."/>
            <person name="Wakimoto H."/>
            <person name="Yang C.C."/>
            <person name="Iwamoto M."/>
            <person name="Abe T."/>
            <person name="Yamada Y."/>
            <person name="Muto A."/>
            <person name="Inokuchi H."/>
            <person name="Ikemura T."/>
            <person name="Matsumoto T."/>
            <person name="Sasaki T."/>
            <person name="Itoh T."/>
        </authorList>
    </citation>
    <scope>NUCLEOTIDE SEQUENCE [LARGE SCALE GENOMIC DNA]</scope>
    <source>
        <strain evidence="3">cv. Nipponbare</strain>
    </source>
</reference>
<sequence length="88" mass="9994">MLDQGVKTPYICSQLDDPWTMVHRVVVVDEFGGLFYSLLGVPTMSPVFTFLHCRRVEFYPSMVEKSVIKVLLPLDTQSSQNNDGGKQR</sequence>
<evidence type="ECO:0000313" key="3">
    <source>
        <dbReference type="Proteomes" id="UP000059680"/>
    </source>
</evidence>
<dbReference type="PaxDb" id="39947-A0A0P0Y0N8"/>
<reference evidence="2 3" key="3">
    <citation type="journal article" date="2013" name="Rice">
        <title>Improvement of the Oryza sativa Nipponbare reference genome using next generation sequence and optical map data.</title>
        <authorList>
            <person name="Kawahara Y."/>
            <person name="de la Bastide M."/>
            <person name="Hamilton J.P."/>
            <person name="Kanamori H."/>
            <person name="McCombie W.R."/>
            <person name="Ouyang S."/>
            <person name="Schwartz D.C."/>
            <person name="Tanaka T."/>
            <person name="Wu J."/>
            <person name="Zhou S."/>
            <person name="Childs K.L."/>
            <person name="Davidson R.M."/>
            <person name="Lin H."/>
            <person name="Quesada-Ocampo L."/>
            <person name="Vaillancourt B."/>
            <person name="Sakai H."/>
            <person name="Lee S.S."/>
            <person name="Kim J."/>
            <person name="Numa H."/>
            <person name="Itoh T."/>
            <person name="Buell C.R."/>
            <person name="Matsumoto T."/>
        </authorList>
    </citation>
    <scope>NUCLEOTIDE SEQUENCE [LARGE SCALE GENOMIC DNA]</scope>
    <source>
        <strain evidence="3">cv. Nipponbare</strain>
    </source>
</reference>
<evidence type="ECO:0000313" key="2">
    <source>
        <dbReference type="EMBL" id="BAT13349.1"/>
    </source>
</evidence>
<evidence type="ECO:0000256" key="1">
    <source>
        <dbReference type="SAM" id="Phobius"/>
    </source>
</evidence>
<proteinExistence type="predicted"/>
<keyword evidence="3" id="KW-1185">Reference proteome</keyword>
<organism evidence="2 3">
    <name type="scientific">Oryza sativa subsp. japonica</name>
    <name type="common">Rice</name>
    <dbReference type="NCBI Taxonomy" id="39947"/>
    <lineage>
        <taxon>Eukaryota</taxon>
        <taxon>Viridiplantae</taxon>
        <taxon>Streptophyta</taxon>
        <taxon>Embryophyta</taxon>
        <taxon>Tracheophyta</taxon>
        <taxon>Spermatophyta</taxon>
        <taxon>Magnoliopsida</taxon>
        <taxon>Liliopsida</taxon>
        <taxon>Poales</taxon>
        <taxon>Poaceae</taxon>
        <taxon>BOP clade</taxon>
        <taxon>Oryzoideae</taxon>
        <taxon>Oryzeae</taxon>
        <taxon>Oryzinae</taxon>
        <taxon>Oryza</taxon>
        <taxon>Oryza sativa</taxon>
    </lineage>
</organism>
<keyword evidence="1" id="KW-0472">Membrane</keyword>
<dbReference type="AlphaFoldDB" id="A0A0P0Y0N8"/>
<keyword evidence="1" id="KW-0812">Transmembrane</keyword>
<protein>
    <submittedName>
        <fullName evidence="2">Os11g0235300 protein</fullName>
    </submittedName>
</protein>
<dbReference type="Proteomes" id="UP000059680">
    <property type="component" value="Chromosome 11"/>
</dbReference>
<accession>A0A0P0Y0N8</accession>
<feature type="non-terminal residue" evidence="2">
    <location>
        <position position="88"/>
    </location>
</feature>